<evidence type="ECO:0000256" key="4">
    <source>
        <dbReference type="ARBA" id="ARBA00023002"/>
    </source>
</evidence>
<evidence type="ECO:0000256" key="7">
    <source>
        <dbReference type="HAMAP-Rule" id="MF_00536"/>
    </source>
</evidence>
<comment type="subunit">
    <text evidence="7">Homodimer.</text>
</comment>
<organism evidence="8 9">
    <name type="scientific">Alteraurantiacibacter palmitatis</name>
    <dbReference type="NCBI Taxonomy" id="2054628"/>
    <lineage>
        <taxon>Bacteria</taxon>
        <taxon>Pseudomonadati</taxon>
        <taxon>Pseudomonadota</taxon>
        <taxon>Alphaproteobacteria</taxon>
        <taxon>Sphingomonadales</taxon>
        <taxon>Erythrobacteraceae</taxon>
        <taxon>Alteraurantiacibacter</taxon>
    </lineage>
</organism>
<reference evidence="9" key="1">
    <citation type="journal article" date="2019" name="Int. J. Syst. Evol. Microbiol.">
        <title>The Global Catalogue of Microorganisms (GCM) 10K type strain sequencing project: providing services to taxonomists for standard genome sequencing and annotation.</title>
        <authorList>
            <consortium name="The Broad Institute Genomics Platform"/>
            <consortium name="The Broad Institute Genome Sequencing Center for Infectious Disease"/>
            <person name="Wu L."/>
            <person name="Ma J."/>
        </authorList>
    </citation>
    <scope>NUCLEOTIDE SEQUENCE [LARGE SCALE GENOMIC DNA]</scope>
    <source>
        <strain evidence="9">KCTC 52607</strain>
    </source>
</reference>
<feature type="binding site" evidence="7">
    <location>
        <position position="279"/>
    </location>
    <ligand>
        <name>substrate</name>
    </ligand>
</feature>
<feature type="binding site" evidence="7">
    <location>
        <position position="216"/>
    </location>
    <ligand>
        <name>a divalent metal cation</name>
        <dbReference type="ChEBI" id="CHEBI:60240"/>
        <note>ligand shared between dimeric partners</note>
    </ligand>
</feature>
<dbReference type="InterPro" id="IPR005255">
    <property type="entry name" value="PdxA_fam"/>
</dbReference>
<dbReference type="Proteomes" id="UP001595456">
    <property type="component" value="Unassembled WGS sequence"/>
</dbReference>
<keyword evidence="7" id="KW-0862">Zinc</keyword>
<keyword evidence="2 7" id="KW-0479">Metal-binding</keyword>
<dbReference type="InterPro" id="IPR037510">
    <property type="entry name" value="PdxA"/>
</dbReference>
<keyword evidence="5 7" id="KW-0520">NAD</keyword>
<dbReference type="Gene3D" id="3.40.718.10">
    <property type="entry name" value="Isopropylmalate Dehydrogenase"/>
    <property type="match status" value="1"/>
</dbReference>
<dbReference type="SUPFAM" id="SSF53659">
    <property type="entry name" value="Isocitrate/Isopropylmalate dehydrogenase-like"/>
    <property type="match status" value="1"/>
</dbReference>
<comment type="function">
    <text evidence="7">Catalyzes the NAD(P)-dependent oxidation of 4-(phosphooxy)-L-threonine (HTP) into 2-amino-3-oxo-4-(phosphooxy)butyric acid which spontaneously decarboxylates to form 3-amino-2-oxopropyl phosphate (AHAP).</text>
</comment>
<keyword evidence="7" id="KW-0460">Magnesium</keyword>
<keyword evidence="9" id="KW-1185">Reference proteome</keyword>
<feature type="binding site" evidence="7">
    <location>
        <position position="271"/>
    </location>
    <ligand>
        <name>a divalent metal cation</name>
        <dbReference type="ChEBI" id="CHEBI:60240"/>
        <note>ligand shared between dimeric partners</note>
    </ligand>
</feature>
<keyword evidence="7" id="KW-0170">Cobalt</keyword>
<dbReference type="HAMAP" id="MF_00536">
    <property type="entry name" value="PdxA"/>
    <property type="match status" value="1"/>
</dbReference>
<comment type="similarity">
    <text evidence="7">Belongs to the PdxA family.</text>
</comment>
<evidence type="ECO:0000256" key="5">
    <source>
        <dbReference type="ARBA" id="ARBA00023027"/>
    </source>
</evidence>
<evidence type="ECO:0000313" key="9">
    <source>
        <dbReference type="Proteomes" id="UP001595456"/>
    </source>
</evidence>
<comment type="caution">
    <text evidence="7">Lacks conserved residue(s) required for the propagation of feature annotation.</text>
</comment>
<proteinExistence type="inferred from homology"/>
<name>A0ABV7E4F9_9SPHN</name>
<keyword evidence="1 7" id="KW-0963">Cytoplasm</keyword>
<dbReference type="EMBL" id="JBHRST010000008">
    <property type="protein sequence ID" value="MFC3097428.1"/>
    <property type="molecule type" value="Genomic_DNA"/>
</dbReference>
<evidence type="ECO:0000313" key="8">
    <source>
        <dbReference type="EMBL" id="MFC3097428.1"/>
    </source>
</evidence>
<dbReference type="Pfam" id="PF04166">
    <property type="entry name" value="PdxA"/>
    <property type="match status" value="1"/>
</dbReference>
<comment type="subcellular location">
    <subcellularLocation>
        <location evidence="7">Cytoplasm</location>
    </subcellularLocation>
</comment>
<dbReference type="NCBIfam" id="NF003699">
    <property type="entry name" value="PRK05312.1"/>
    <property type="match status" value="1"/>
</dbReference>
<accession>A0ABV7E4F9</accession>
<comment type="cofactor">
    <cofactor evidence="7">
        <name>Zn(2+)</name>
        <dbReference type="ChEBI" id="CHEBI:29105"/>
    </cofactor>
    <cofactor evidence="7">
        <name>Mg(2+)</name>
        <dbReference type="ChEBI" id="CHEBI:18420"/>
    </cofactor>
    <cofactor evidence="7">
        <name>Co(2+)</name>
        <dbReference type="ChEBI" id="CHEBI:48828"/>
    </cofactor>
    <text evidence="7">Binds 1 divalent metal cation per subunit. Can use ions such as Zn(2+), Mg(2+) or Co(2+).</text>
</comment>
<evidence type="ECO:0000256" key="3">
    <source>
        <dbReference type="ARBA" id="ARBA00022857"/>
    </source>
</evidence>
<feature type="binding site" evidence="7">
    <location>
        <position position="297"/>
    </location>
    <ligand>
        <name>substrate</name>
    </ligand>
</feature>
<dbReference type="RefSeq" id="WP_377922846.1">
    <property type="nucleotide sequence ID" value="NZ_JBHRST010000008.1"/>
</dbReference>
<comment type="catalytic activity">
    <reaction evidence="7">
        <text>4-(phosphooxy)-L-threonine + NAD(+) = 3-amino-2-oxopropyl phosphate + CO2 + NADH</text>
        <dbReference type="Rhea" id="RHEA:32275"/>
        <dbReference type="ChEBI" id="CHEBI:16526"/>
        <dbReference type="ChEBI" id="CHEBI:57279"/>
        <dbReference type="ChEBI" id="CHEBI:57540"/>
        <dbReference type="ChEBI" id="CHEBI:57945"/>
        <dbReference type="ChEBI" id="CHEBI:58452"/>
        <dbReference type="EC" id="1.1.1.262"/>
    </reaction>
</comment>
<feature type="binding site" evidence="7">
    <location>
        <position position="140"/>
    </location>
    <ligand>
        <name>substrate</name>
    </ligand>
</feature>
<dbReference type="NCBIfam" id="TIGR00557">
    <property type="entry name" value="pdxA"/>
    <property type="match status" value="1"/>
</dbReference>
<protein>
    <recommendedName>
        <fullName evidence="7">4-hydroxythreonine-4-phosphate dehydrogenase</fullName>
        <ecNumber evidence="7">1.1.1.262</ecNumber>
    </recommendedName>
    <alternativeName>
        <fullName evidence="7">4-(phosphohydroxy)-L-threonine dehydrogenase</fullName>
    </alternativeName>
</protein>
<dbReference type="EC" id="1.1.1.262" evidence="7"/>
<comment type="caution">
    <text evidence="8">The sequence shown here is derived from an EMBL/GenBank/DDBJ whole genome shotgun (WGS) entry which is preliminary data.</text>
</comment>
<dbReference type="GO" id="GO:0050570">
    <property type="term" value="F:4-hydroxythreonine-4-phosphate dehydrogenase activity"/>
    <property type="evidence" value="ECO:0007669"/>
    <property type="project" value="UniProtKB-EC"/>
</dbReference>
<keyword evidence="6 7" id="KW-0664">Pyridoxine biosynthesis</keyword>
<sequence length="338" mass="34800">MPDLPPLAISLGDPAGVGPELIARAWMARGEQALPPFLVTGGAGVLAQAAGSRGIALPLVPIHSVHEATGVFPTALPVLADAGDDVFTPGQPTETGARLALASLTRAAHLALSGKVAALVTAPVAKAQLAAIGFTHPGQTEFLAHVCGVEEEDAVMMLAGPSLRTVPLTIHIPLARVSAAITQELILRRCRVIAAALRRDFGMAHPHLALAGLNPHAGEKGRMGDEEARVIAPAIAALQAEGINATGPHPADTLFAPHKRGSYDVAVAMYHDQALVPLKTLDFDNGVNMTLGLPIIRTSPDHGTAFDIAGKGLARPDSLLAAIRMAAQAAAFRAKDTA</sequence>
<comment type="pathway">
    <text evidence="7">Cofactor biosynthesis; pyridoxine 5'-phosphate biosynthesis; pyridoxine 5'-phosphate from D-erythrose 4-phosphate: step 4/5.</text>
</comment>
<keyword evidence="3 7" id="KW-0521">NADP</keyword>
<evidence type="ECO:0000256" key="2">
    <source>
        <dbReference type="ARBA" id="ARBA00022723"/>
    </source>
</evidence>
<feature type="binding site" evidence="7">
    <location>
        <position position="171"/>
    </location>
    <ligand>
        <name>a divalent metal cation</name>
        <dbReference type="ChEBI" id="CHEBI:60240"/>
        <note>ligand shared between dimeric partners</note>
    </ligand>
</feature>
<evidence type="ECO:0000256" key="6">
    <source>
        <dbReference type="ARBA" id="ARBA00023096"/>
    </source>
</evidence>
<evidence type="ECO:0000256" key="1">
    <source>
        <dbReference type="ARBA" id="ARBA00022490"/>
    </source>
</evidence>
<gene>
    <name evidence="7 8" type="primary">pdxA</name>
    <name evidence="8" type="ORF">ACFODU_06380</name>
</gene>
<keyword evidence="4 7" id="KW-0560">Oxidoreductase</keyword>
<comment type="miscellaneous">
    <text evidence="7">The active site is located at the dimer interface.</text>
</comment>
<dbReference type="PANTHER" id="PTHR30004">
    <property type="entry name" value="4-HYDROXYTHREONINE-4-PHOSPHATE DEHYDROGENASE"/>
    <property type="match status" value="1"/>
</dbReference>
<feature type="binding site" evidence="7">
    <location>
        <position position="288"/>
    </location>
    <ligand>
        <name>substrate</name>
    </ligand>
</feature>
<dbReference type="PANTHER" id="PTHR30004:SF6">
    <property type="entry name" value="D-THREONATE 4-PHOSPHATE DEHYDROGENASE"/>
    <property type="match status" value="1"/>
</dbReference>